<accession>A0A1I3FJ04</accession>
<dbReference type="Proteomes" id="UP000198931">
    <property type="component" value="Unassembled WGS sequence"/>
</dbReference>
<evidence type="ECO:0000259" key="1">
    <source>
        <dbReference type="Pfam" id="PF04471"/>
    </source>
</evidence>
<evidence type="ECO:0000313" key="3">
    <source>
        <dbReference type="Proteomes" id="UP000198931"/>
    </source>
</evidence>
<dbReference type="GO" id="GO:0003677">
    <property type="term" value="F:DNA binding"/>
    <property type="evidence" value="ECO:0007669"/>
    <property type="project" value="InterPro"/>
</dbReference>
<dbReference type="Gene3D" id="3.40.1350.10">
    <property type="match status" value="1"/>
</dbReference>
<dbReference type="InterPro" id="IPR052906">
    <property type="entry name" value="Type_IV_Methyl-Rstrct_Enzyme"/>
</dbReference>
<dbReference type="RefSeq" id="WP_090079423.1">
    <property type="nucleotide sequence ID" value="NZ_FOQT01000002.1"/>
</dbReference>
<dbReference type="PANTHER" id="PTHR30015">
    <property type="entry name" value="MRR RESTRICTION SYSTEM PROTEIN"/>
    <property type="match status" value="1"/>
</dbReference>
<organism evidence="2 3">
    <name type="scientific">Halpernia frigidisoli</name>
    <dbReference type="NCBI Taxonomy" id="1125876"/>
    <lineage>
        <taxon>Bacteria</taxon>
        <taxon>Pseudomonadati</taxon>
        <taxon>Bacteroidota</taxon>
        <taxon>Flavobacteriia</taxon>
        <taxon>Flavobacteriales</taxon>
        <taxon>Weeksellaceae</taxon>
        <taxon>Chryseobacterium group</taxon>
        <taxon>Halpernia</taxon>
    </lineage>
</organism>
<dbReference type="GO" id="GO:0009307">
    <property type="term" value="P:DNA restriction-modification system"/>
    <property type="evidence" value="ECO:0007669"/>
    <property type="project" value="InterPro"/>
</dbReference>
<gene>
    <name evidence="2" type="ORF">SAMN05443292_1411</name>
</gene>
<dbReference type="AlphaFoldDB" id="A0A1I3FJ04"/>
<dbReference type="InterPro" id="IPR007560">
    <property type="entry name" value="Restrct_endonuc_IV_Mrr"/>
</dbReference>
<sequence length="159" mass="18126">MNKEIPYFIENYLFPLLTVDEISNFYLASNSIYNKIETIAKVKISEKLEFREKMNGFEFEIFCLEKLTEKGWNVSKTKNGADQGVDLIAKKGKRNVAIQCKKYARPVGNKAVQEVKSGLEFYSLSEGVVISNGDFTKSAKQLASANNIRLLHYLEIEKI</sequence>
<evidence type="ECO:0000313" key="2">
    <source>
        <dbReference type="EMBL" id="SFI11156.1"/>
    </source>
</evidence>
<protein>
    <submittedName>
        <fullName evidence="2">Restriction system protein</fullName>
    </submittedName>
</protein>
<feature type="domain" description="Restriction endonuclease type IV Mrr" evidence="1">
    <location>
        <begin position="52"/>
        <end position="156"/>
    </location>
</feature>
<name>A0A1I3FJ04_9FLAO</name>
<dbReference type="InterPro" id="IPR011335">
    <property type="entry name" value="Restrct_endonuc-II-like"/>
</dbReference>
<proteinExistence type="predicted"/>
<keyword evidence="3" id="KW-1185">Reference proteome</keyword>
<dbReference type="InterPro" id="IPR011856">
    <property type="entry name" value="tRNA_endonuc-like_dom_sf"/>
</dbReference>
<dbReference type="Pfam" id="PF04471">
    <property type="entry name" value="Mrr_cat"/>
    <property type="match status" value="1"/>
</dbReference>
<dbReference type="OrthoDB" id="9803736at2"/>
<dbReference type="EMBL" id="FOQT01000002">
    <property type="protein sequence ID" value="SFI11156.1"/>
    <property type="molecule type" value="Genomic_DNA"/>
</dbReference>
<reference evidence="2 3" key="1">
    <citation type="submission" date="2016-10" db="EMBL/GenBank/DDBJ databases">
        <authorList>
            <person name="de Groot N.N."/>
        </authorList>
    </citation>
    <scope>NUCLEOTIDE SEQUENCE [LARGE SCALE GENOMIC DNA]</scope>
    <source>
        <strain evidence="2 3">DSM 26000</strain>
    </source>
</reference>
<dbReference type="PANTHER" id="PTHR30015:SF6">
    <property type="entry name" value="SLL1429 PROTEIN"/>
    <property type="match status" value="1"/>
</dbReference>
<dbReference type="SUPFAM" id="SSF52980">
    <property type="entry name" value="Restriction endonuclease-like"/>
    <property type="match status" value="1"/>
</dbReference>
<dbReference type="GO" id="GO:0015666">
    <property type="term" value="F:restriction endodeoxyribonuclease activity"/>
    <property type="evidence" value="ECO:0007669"/>
    <property type="project" value="TreeGrafter"/>
</dbReference>